<evidence type="ECO:0000256" key="6">
    <source>
        <dbReference type="ARBA" id="ARBA00023002"/>
    </source>
</evidence>
<keyword evidence="4" id="KW-0285">Flavoprotein</keyword>
<keyword evidence="7" id="KW-0503">Monooxygenase</keyword>
<evidence type="ECO:0000256" key="4">
    <source>
        <dbReference type="ARBA" id="ARBA00022630"/>
    </source>
</evidence>
<dbReference type="PRINTS" id="PR00420">
    <property type="entry name" value="RNGMNOXGNASE"/>
</dbReference>
<dbReference type="InterPro" id="IPR036188">
    <property type="entry name" value="FAD/NAD-bd_sf"/>
</dbReference>
<organism evidence="9 10">
    <name type="scientific">Vibrio hippocampi</name>
    <dbReference type="NCBI Taxonomy" id="654686"/>
    <lineage>
        <taxon>Bacteria</taxon>
        <taxon>Pseudomonadati</taxon>
        <taxon>Pseudomonadota</taxon>
        <taxon>Gammaproteobacteria</taxon>
        <taxon>Vibrionales</taxon>
        <taxon>Vibrionaceae</taxon>
        <taxon>Vibrio</taxon>
    </lineage>
</organism>
<dbReference type="EC" id="1.14.13.-" evidence="9"/>
<dbReference type="Gene3D" id="3.50.50.60">
    <property type="entry name" value="FAD/NAD(P)-binding domain"/>
    <property type="match status" value="2"/>
</dbReference>
<name>A0ABN8DE11_9VIBR</name>
<evidence type="ECO:0000313" key="10">
    <source>
        <dbReference type="Proteomes" id="UP000838160"/>
    </source>
</evidence>
<evidence type="ECO:0000313" key="9">
    <source>
        <dbReference type="EMBL" id="CAH0524641.1"/>
    </source>
</evidence>
<dbReference type="PANTHER" id="PTHR43876:SF8">
    <property type="entry name" value="2-OCTAPRENYL-6-METHOXYPHENOL HYDROXYLASE"/>
    <property type="match status" value="1"/>
</dbReference>
<keyword evidence="5" id="KW-0274">FAD</keyword>
<dbReference type="EMBL" id="CAKLCM010000001">
    <property type="protein sequence ID" value="CAH0524641.1"/>
    <property type="molecule type" value="Genomic_DNA"/>
</dbReference>
<comment type="caution">
    <text evidence="9">The sequence shown here is derived from an EMBL/GenBank/DDBJ whole genome shotgun (WGS) entry which is preliminary data.</text>
</comment>
<evidence type="ECO:0000256" key="7">
    <source>
        <dbReference type="ARBA" id="ARBA00023033"/>
    </source>
</evidence>
<keyword evidence="6 9" id="KW-0560">Oxidoreductase</keyword>
<comment type="similarity">
    <text evidence="3">Belongs to the UbiH/COQ6 family.</text>
</comment>
<dbReference type="NCBIfam" id="TIGR01988">
    <property type="entry name" value="Ubi-OHases"/>
    <property type="match status" value="1"/>
</dbReference>
<dbReference type="GO" id="GO:0016491">
    <property type="term" value="F:oxidoreductase activity"/>
    <property type="evidence" value="ECO:0007669"/>
    <property type="project" value="UniProtKB-KW"/>
</dbReference>
<dbReference type="Pfam" id="PF01494">
    <property type="entry name" value="FAD_binding_3"/>
    <property type="match status" value="1"/>
</dbReference>
<evidence type="ECO:0000256" key="5">
    <source>
        <dbReference type="ARBA" id="ARBA00022827"/>
    </source>
</evidence>
<dbReference type="NCBIfam" id="NF004356">
    <property type="entry name" value="PRK05732.1"/>
    <property type="match status" value="1"/>
</dbReference>
<dbReference type="Proteomes" id="UP000838160">
    <property type="component" value="Unassembled WGS sequence"/>
</dbReference>
<protein>
    <submittedName>
        <fullName evidence="9">2-octaprenyl-6-methoxyphenol hydroxylase</fullName>
        <ecNumber evidence="9">1.14.13.-</ecNumber>
    </submittedName>
</protein>
<dbReference type="PROSITE" id="PS01304">
    <property type="entry name" value="UBIH"/>
    <property type="match status" value="1"/>
</dbReference>
<comment type="cofactor">
    <cofactor evidence="1">
        <name>FAD</name>
        <dbReference type="ChEBI" id="CHEBI:57692"/>
    </cofactor>
</comment>
<sequence>MEPYDVVIVGGAMSGATLALALDQASQQQLKIAVVESYQINDHAHPGFDARSIALSLGTVNLLKQWHLWSLIADHGTAIKHIHVSDQGHAGMTEFTASDYHLPAMGYVVELAEVGKRFNQALRQNDNITLYCPYQLENLDQTSDSVLISLKDGQEGEIIQLSAKLLVAADGADSNSCQAIGLEQKIESFSQFGLIANVQTSQPHQGQAFERFTRYGPIALLPMSNKRSSLVWCMPEHEAKRLSQLPEQAFCSELQAAFGWRLGRIEKSGERSIYPLTLRYREQIISHRFAAVGNAAQTLHPIAGQGFNLGIRDVASLVDTIVENLQDVGGYTPLIQYQQRRAQDRQQTIAMTSGLVHLFSNPFFPLLVSRNIGLGIMDNLPQLKRPLFQRALGNVDR</sequence>
<keyword evidence="10" id="KW-1185">Reference proteome</keyword>
<dbReference type="RefSeq" id="WP_237483530.1">
    <property type="nucleotide sequence ID" value="NZ_CAKLCM010000001.1"/>
</dbReference>
<dbReference type="PANTHER" id="PTHR43876">
    <property type="entry name" value="UBIQUINONE BIOSYNTHESIS MONOOXYGENASE COQ6, MITOCHONDRIAL"/>
    <property type="match status" value="1"/>
</dbReference>
<dbReference type="NCBIfam" id="TIGR01984">
    <property type="entry name" value="UbiH"/>
    <property type="match status" value="1"/>
</dbReference>
<evidence type="ECO:0000256" key="2">
    <source>
        <dbReference type="ARBA" id="ARBA00004749"/>
    </source>
</evidence>
<dbReference type="InterPro" id="IPR018168">
    <property type="entry name" value="Ubi_Hdrlase_CS"/>
</dbReference>
<dbReference type="InterPro" id="IPR002938">
    <property type="entry name" value="FAD-bd"/>
</dbReference>
<dbReference type="InterPro" id="IPR051205">
    <property type="entry name" value="UbiH/COQ6_monooxygenase"/>
</dbReference>
<dbReference type="SUPFAM" id="SSF51905">
    <property type="entry name" value="FAD/NAD(P)-binding domain"/>
    <property type="match status" value="1"/>
</dbReference>
<accession>A0ABN8DE11</accession>
<dbReference type="InterPro" id="IPR010971">
    <property type="entry name" value="UbiH/COQ6"/>
</dbReference>
<reference evidence="9" key="1">
    <citation type="submission" date="2021-12" db="EMBL/GenBank/DDBJ databases">
        <authorList>
            <person name="Rodrigo-Torres L."/>
            <person name="Arahal R. D."/>
            <person name="Lucena T."/>
        </authorList>
    </citation>
    <scope>NUCLEOTIDE SEQUENCE</scope>
    <source>
        <strain evidence="9">CECT 8226</strain>
    </source>
</reference>
<evidence type="ECO:0000256" key="3">
    <source>
        <dbReference type="ARBA" id="ARBA00005349"/>
    </source>
</evidence>
<evidence type="ECO:0000259" key="8">
    <source>
        <dbReference type="Pfam" id="PF01494"/>
    </source>
</evidence>
<comment type="pathway">
    <text evidence="2">Cofactor biosynthesis; ubiquinone biosynthesis.</text>
</comment>
<proteinExistence type="inferred from homology"/>
<dbReference type="InterPro" id="IPR011295">
    <property type="entry name" value="UbiH"/>
</dbReference>
<gene>
    <name evidence="9" type="primary">ubiH</name>
    <name evidence="9" type="ORF">VHP8226_00490</name>
</gene>
<evidence type="ECO:0000256" key="1">
    <source>
        <dbReference type="ARBA" id="ARBA00001974"/>
    </source>
</evidence>
<feature type="domain" description="FAD-binding" evidence="8">
    <location>
        <begin position="4"/>
        <end position="349"/>
    </location>
</feature>